<accession>A0A9N9PL80</accession>
<keyword evidence="3" id="KW-1185">Reference proteome</keyword>
<evidence type="ECO:0000313" key="2">
    <source>
        <dbReference type="EMBL" id="CAG8834598.1"/>
    </source>
</evidence>
<evidence type="ECO:0000256" key="1">
    <source>
        <dbReference type="SAM" id="Coils"/>
    </source>
</evidence>
<dbReference type="Proteomes" id="UP000789759">
    <property type="component" value="Unassembled WGS sequence"/>
</dbReference>
<gene>
    <name evidence="2" type="ORF">CPELLU_LOCUS21133</name>
</gene>
<dbReference type="AlphaFoldDB" id="A0A9N9PL80"/>
<comment type="caution">
    <text evidence="2">The sequence shown here is derived from an EMBL/GenBank/DDBJ whole genome shotgun (WGS) entry which is preliminary data.</text>
</comment>
<feature type="non-terminal residue" evidence="2">
    <location>
        <position position="131"/>
    </location>
</feature>
<name>A0A9N9PL80_9GLOM</name>
<evidence type="ECO:0000313" key="3">
    <source>
        <dbReference type="Proteomes" id="UP000789759"/>
    </source>
</evidence>
<sequence length="131" mass="15896">KMSSNNITKNQLLVKVNELTAAFNEQKEHHINEIKLINTKTNTITTLMSTIKNYKKEVERIEDIRKKHEYEYSERLKNQEKTHKREREERERNYKCETDLMQQTIDRLEQIIKTLQTQINNFEIVLTPELY</sequence>
<keyword evidence="1" id="KW-0175">Coiled coil</keyword>
<proteinExistence type="predicted"/>
<organism evidence="2 3">
    <name type="scientific">Cetraspora pellucida</name>
    <dbReference type="NCBI Taxonomy" id="1433469"/>
    <lineage>
        <taxon>Eukaryota</taxon>
        <taxon>Fungi</taxon>
        <taxon>Fungi incertae sedis</taxon>
        <taxon>Mucoromycota</taxon>
        <taxon>Glomeromycotina</taxon>
        <taxon>Glomeromycetes</taxon>
        <taxon>Diversisporales</taxon>
        <taxon>Gigasporaceae</taxon>
        <taxon>Cetraspora</taxon>
    </lineage>
</organism>
<protein>
    <submittedName>
        <fullName evidence="2">2607_t:CDS:1</fullName>
    </submittedName>
</protein>
<feature type="coiled-coil region" evidence="1">
    <location>
        <begin position="44"/>
        <end position="125"/>
    </location>
</feature>
<dbReference type="OrthoDB" id="2488405at2759"/>
<dbReference type="EMBL" id="CAJVQA010073871">
    <property type="protein sequence ID" value="CAG8834598.1"/>
    <property type="molecule type" value="Genomic_DNA"/>
</dbReference>
<reference evidence="2" key="1">
    <citation type="submission" date="2021-06" db="EMBL/GenBank/DDBJ databases">
        <authorList>
            <person name="Kallberg Y."/>
            <person name="Tangrot J."/>
            <person name="Rosling A."/>
        </authorList>
    </citation>
    <scope>NUCLEOTIDE SEQUENCE</scope>
    <source>
        <strain evidence="2">FL966</strain>
    </source>
</reference>